<comment type="caution">
    <text evidence="1">The sequence shown here is derived from an EMBL/GenBank/DDBJ whole genome shotgun (WGS) entry which is preliminary data.</text>
</comment>
<protein>
    <submittedName>
        <fullName evidence="1">Uncharacterized protein</fullName>
    </submittedName>
</protein>
<proteinExistence type="predicted"/>
<dbReference type="AlphaFoldDB" id="A0A0F9DAC3"/>
<reference evidence="1" key="1">
    <citation type="journal article" date="2015" name="Nature">
        <title>Complex archaea that bridge the gap between prokaryotes and eukaryotes.</title>
        <authorList>
            <person name="Spang A."/>
            <person name="Saw J.H."/>
            <person name="Jorgensen S.L."/>
            <person name="Zaremba-Niedzwiedzka K."/>
            <person name="Martijn J."/>
            <person name="Lind A.E."/>
            <person name="van Eijk R."/>
            <person name="Schleper C."/>
            <person name="Guy L."/>
            <person name="Ettema T.J."/>
        </authorList>
    </citation>
    <scope>NUCLEOTIDE SEQUENCE</scope>
</reference>
<name>A0A0F9DAC3_9ZZZZ</name>
<organism evidence="1">
    <name type="scientific">marine sediment metagenome</name>
    <dbReference type="NCBI Taxonomy" id="412755"/>
    <lineage>
        <taxon>unclassified sequences</taxon>
        <taxon>metagenomes</taxon>
        <taxon>ecological metagenomes</taxon>
    </lineage>
</organism>
<dbReference type="EMBL" id="LAZR01032511">
    <property type="protein sequence ID" value="KKL50681.1"/>
    <property type="molecule type" value="Genomic_DNA"/>
</dbReference>
<accession>A0A0F9DAC3</accession>
<sequence length="105" mass="12399">MTDWREYFRANGDWAERVYQNFFARRESEAKSKLTKIFGPLGCRCPMWASQCIHYGKDEVCTHPSNKPDKPPKPECEHGHQVKRALAYVFERYTDKHCRDCGDKL</sequence>
<evidence type="ECO:0000313" key="1">
    <source>
        <dbReference type="EMBL" id="KKL50681.1"/>
    </source>
</evidence>
<gene>
    <name evidence="1" type="ORF">LCGC14_2303060</name>
</gene>